<dbReference type="Pfam" id="PF00557">
    <property type="entry name" value="Peptidase_M24"/>
    <property type="match status" value="1"/>
</dbReference>
<dbReference type="OrthoDB" id="4215474at2759"/>
<reference evidence="8" key="2">
    <citation type="submission" date="2014-03" db="EMBL/GenBank/DDBJ databases">
        <title>The whipworm genome and dual-species transcriptomics of an intimate host-pathogen interaction.</title>
        <authorList>
            <person name="Foth B.J."/>
            <person name="Tsai I.J."/>
            <person name="Reid A.J."/>
            <person name="Bancroft A.J."/>
            <person name="Nichol S."/>
            <person name="Tracey A."/>
            <person name="Holroyd N."/>
            <person name="Cotton J.A."/>
            <person name="Stanley E.J."/>
            <person name="Zarowiecki M."/>
            <person name="Liu J.Z."/>
            <person name="Huckvale T."/>
            <person name="Cooper P.J."/>
            <person name="Grencis R.K."/>
            <person name="Berriman M."/>
        </authorList>
    </citation>
    <scope>NUCLEOTIDE SEQUENCE [LARGE SCALE GENOMIC DNA]</scope>
</reference>
<proteinExistence type="inferred from homology"/>
<evidence type="ECO:0000256" key="5">
    <source>
        <dbReference type="ARBA" id="ARBA00023211"/>
    </source>
</evidence>
<dbReference type="FunFam" id="2.60.40.790:FF:000013">
    <property type="entry name" value="Very-long-chain (3R)-3-hydroxyacyl-CoA dehydratase"/>
    <property type="match status" value="1"/>
</dbReference>
<organism evidence="8 9">
    <name type="scientific">Trichuris trichiura</name>
    <name type="common">Whipworm</name>
    <name type="synonym">Trichocephalus trichiurus</name>
    <dbReference type="NCBI Taxonomy" id="36087"/>
    <lineage>
        <taxon>Eukaryota</taxon>
        <taxon>Metazoa</taxon>
        <taxon>Ecdysozoa</taxon>
        <taxon>Nematoda</taxon>
        <taxon>Enoplea</taxon>
        <taxon>Dorylaimia</taxon>
        <taxon>Trichinellida</taxon>
        <taxon>Trichuridae</taxon>
        <taxon>Trichuris</taxon>
    </lineage>
</organism>
<dbReference type="CDD" id="cd06465">
    <property type="entry name" value="p23_hB-ind1_like"/>
    <property type="match status" value="1"/>
</dbReference>
<dbReference type="GO" id="GO:0070006">
    <property type="term" value="F:metalloaminopeptidase activity"/>
    <property type="evidence" value="ECO:0007669"/>
    <property type="project" value="InterPro"/>
</dbReference>
<dbReference type="EMBL" id="HG806008">
    <property type="protein sequence ID" value="CDW56103.1"/>
    <property type="molecule type" value="Genomic_DNA"/>
</dbReference>
<dbReference type="SUPFAM" id="SSF49764">
    <property type="entry name" value="HSP20-like chaperones"/>
    <property type="match status" value="1"/>
</dbReference>
<evidence type="ECO:0000256" key="1">
    <source>
        <dbReference type="ARBA" id="ARBA00001936"/>
    </source>
</evidence>
<dbReference type="GO" id="GO:0030145">
    <property type="term" value="F:manganese ion binding"/>
    <property type="evidence" value="ECO:0007669"/>
    <property type="project" value="InterPro"/>
</dbReference>
<dbReference type="PANTHER" id="PTHR43226">
    <property type="entry name" value="XAA-PRO AMINOPEPTIDASE 3"/>
    <property type="match status" value="1"/>
</dbReference>
<dbReference type="GO" id="GO:0005739">
    <property type="term" value="C:mitochondrion"/>
    <property type="evidence" value="ECO:0007669"/>
    <property type="project" value="TreeGrafter"/>
</dbReference>
<feature type="domain" description="CS" evidence="7">
    <location>
        <begin position="27"/>
        <end position="116"/>
    </location>
</feature>
<dbReference type="InterPro" id="IPR000994">
    <property type="entry name" value="Pept_M24"/>
</dbReference>
<dbReference type="InterPro" id="IPR007865">
    <property type="entry name" value="Aminopep_P_N"/>
</dbReference>
<keyword evidence="3" id="KW-0479">Metal-binding</keyword>
<accession>A0A077Z8W9</accession>
<evidence type="ECO:0000256" key="6">
    <source>
        <dbReference type="ARBA" id="ARBA00025733"/>
    </source>
</evidence>
<dbReference type="InterPro" id="IPR029149">
    <property type="entry name" value="Creatin/AminoP/Spt16_N"/>
</dbReference>
<dbReference type="SUPFAM" id="SSF55920">
    <property type="entry name" value="Creatinase/aminopeptidase"/>
    <property type="match status" value="1"/>
</dbReference>
<keyword evidence="4" id="KW-0378">Hydrolase</keyword>
<dbReference type="SUPFAM" id="SSF53092">
    <property type="entry name" value="Creatinase/prolidase N-terminal domain"/>
    <property type="match status" value="1"/>
</dbReference>
<evidence type="ECO:0000259" key="7">
    <source>
        <dbReference type="PROSITE" id="PS51203"/>
    </source>
</evidence>
<dbReference type="InterPro" id="IPR052433">
    <property type="entry name" value="X-Pro_dipept-like"/>
</dbReference>
<dbReference type="STRING" id="36087.A0A077Z8W9"/>
<dbReference type="CDD" id="cd01087">
    <property type="entry name" value="Prolidase"/>
    <property type="match status" value="1"/>
</dbReference>
<keyword evidence="5" id="KW-0464">Manganese</keyword>
<dbReference type="Gene3D" id="2.60.40.790">
    <property type="match status" value="1"/>
</dbReference>
<evidence type="ECO:0000256" key="2">
    <source>
        <dbReference type="ARBA" id="ARBA00008766"/>
    </source>
</evidence>
<protein>
    <submittedName>
        <fullName evidence="8">Xaa Pro aminopeptidase 3</fullName>
    </submittedName>
</protein>
<dbReference type="PANTHER" id="PTHR43226:SF4">
    <property type="entry name" value="XAA-PRO AMINOPEPTIDASE 3"/>
    <property type="match status" value="1"/>
</dbReference>
<evidence type="ECO:0000313" key="9">
    <source>
        <dbReference type="Proteomes" id="UP000030665"/>
    </source>
</evidence>
<name>A0A077Z8W9_TRITR</name>
<comment type="similarity">
    <text evidence="2">Belongs to the peptidase M24B family.</text>
</comment>
<keyword evidence="8" id="KW-0031">Aminopeptidase</keyword>
<sequence length="644" mass="71885">MHDVAISIHVNLPKNSSSLRTLFYSSVLHAPVEWAQRKDLIYVTICVEDCKDPKIDITNERLDFSGVGGTPKQQYEAHVEFFGEVDSSKVRRIESDRKIQLVINKKESGPFWPRLLKDKAKVWWCKIDFNKWKDEDDTGSLDNFDPLYDVGVTGNVFVFTTSFNSLGLGCRNAATTAKRSSSIAARYLGQPSPSSHPHLIGKDCVTPGISKVEYAERRANFWRRCWTHSAVKNQIILIPAATVSLAAPDVPYVFRQDSDFFYLTGLREPASLLILYGSENTPKAAIFVAERNKTKELWDGPMAGTDGAQWLTGVDWAATHSSIVEFVQGYVSTCNPHSTSAWSVRKDRTKGNTSYRLSVEILENAGMSVQSGSKVLHELRWRKSPAEIDLMRRVCSIGSEAMASTIKFSSAGQEENVLIGKMDFECRLLGAEKLAYPPVVGAGDRANTIHYLDANQLICENELILMDAGCEFGGYVSDITRTWPSSTSFTGPQALLYDILYDCQLHLIDGLRQRRLGDLRSTYMEMLVRLGLGLQSVGILPKNFRAADMLQMSGKICPHHVGHYLGLDVHDTGDVAKDRPLEPGVIITVEPGLYFNSDREDIPQPFRGIGMRIEDDVLITDTGVEVLTDCCPKSRTDLEALRRR</sequence>
<dbReference type="PROSITE" id="PS51203">
    <property type="entry name" value="CS"/>
    <property type="match status" value="1"/>
</dbReference>
<evidence type="ECO:0000256" key="4">
    <source>
        <dbReference type="ARBA" id="ARBA00022801"/>
    </source>
</evidence>
<dbReference type="Gene3D" id="3.40.350.10">
    <property type="entry name" value="Creatinase/prolidase N-terminal domain"/>
    <property type="match status" value="1"/>
</dbReference>
<dbReference type="InterPro" id="IPR036005">
    <property type="entry name" value="Creatinase/aminopeptidase-like"/>
</dbReference>
<comment type="cofactor">
    <cofactor evidence="1">
        <name>Mn(2+)</name>
        <dbReference type="ChEBI" id="CHEBI:29035"/>
    </cofactor>
</comment>
<dbReference type="SMART" id="SM01011">
    <property type="entry name" value="AMP_N"/>
    <property type="match status" value="1"/>
</dbReference>
<keyword evidence="9" id="KW-1185">Reference proteome</keyword>
<evidence type="ECO:0000313" key="8">
    <source>
        <dbReference type="EMBL" id="CDW56103.1"/>
    </source>
</evidence>
<dbReference type="GO" id="GO:0006508">
    <property type="term" value="P:proteolysis"/>
    <property type="evidence" value="ECO:0007669"/>
    <property type="project" value="TreeGrafter"/>
</dbReference>
<comment type="similarity">
    <text evidence="6">Belongs to the p23/wos2 family.</text>
</comment>
<dbReference type="Gene3D" id="3.90.230.10">
    <property type="entry name" value="Creatinase/methionine aminopeptidase superfamily"/>
    <property type="match status" value="1"/>
</dbReference>
<dbReference type="Pfam" id="PF05195">
    <property type="entry name" value="AMP_N"/>
    <property type="match status" value="1"/>
</dbReference>
<dbReference type="InterPro" id="IPR008978">
    <property type="entry name" value="HSP20-like_chaperone"/>
</dbReference>
<gene>
    <name evidence="8" type="ORF">TTRE_0000437801</name>
</gene>
<dbReference type="Proteomes" id="UP000030665">
    <property type="component" value="Unassembled WGS sequence"/>
</dbReference>
<reference evidence="8" key="1">
    <citation type="submission" date="2014-01" db="EMBL/GenBank/DDBJ databases">
        <authorList>
            <person name="Aslett M."/>
        </authorList>
    </citation>
    <scope>NUCLEOTIDE SEQUENCE</scope>
</reference>
<evidence type="ECO:0000256" key="3">
    <source>
        <dbReference type="ARBA" id="ARBA00022723"/>
    </source>
</evidence>
<keyword evidence="8" id="KW-0645">Protease</keyword>
<dbReference type="AlphaFoldDB" id="A0A077Z8W9"/>
<dbReference type="InterPro" id="IPR007052">
    <property type="entry name" value="CS_dom"/>
</dbReference>